<comment type="caution">
    <text evidence="5">The sequence shown here is derived from an EMBL/GenBank/DDBJ whole genome shotgun (WGS) entry which is preliminary data.</text>
</comment>
<keyword evidence="3 4" id="KW-0479">Metal-binding</keyword>
<evidence type="ECO:0000313" key="6">
    <source>
        <dbReference type="Proteomes" id="UP000240739"/>
    </source>
</evidence>
<dbReference type="InterPro" id="IPR017972">
    <property type="entry name" value="Cyt_P450_CS"/>
</dbReference>
<evidence type="ECO:0000256" key="1">
    <source>
        <dbReference type="ARBA" id="ARBA00001971"/>
    </source>
</evidence>
<dbReference type="Proteomes" id="UP000240739">
    <property type="component" value="Unassembled WGS sequence"/>
</dbReference>
<dbReference type="CDD" id="cd11053">
    <property type="entry name" value="CYP110-like"/>
    <property type="match status" value="1"/>
</dbReference>
<evidence type="ECO:0000256" key="3">
    <source>
        <dbReference type="PIRSR" id="PIRSR602401-1"/>
    </source>
</evidence>
<dbReference type="InterPro" id="IPR001128">
    <property type="entry name" value="Cyt_P450"/>
</dbReference>
<name>A0A2T4UDT3_9ACTN</name>
<dbReference type="GO" id="GO:0004497">
    <property type="term" value="F:monooxygenase activity"/>
    <property type="evidence" value="ECO:0007669"/>
    <property type="project" value="UniProtKB-KW"/>
</dbReference>
<keyword evidence="3 4" id="KW-0349">Heme</keyword>
<dbReference type="SUPFAM" id="SSF48264">
    <property type="entry name" value="Cytochrome P450"/>
    <property type="match status" value="1"/>
</dbReference>
<sequence length="452" mass="49585">MPLPPGPRGPVAVVSARFAHRPLDRLVQWHRRYGDVFTVRLLGFGPGVYVADPDAVRQLFTGDQSDLLAGEANSVLIPVLGEHSVLVLDGPRHLRQRKLLLPPFQGPRVAGFREIIRDAAEREVDRWRPGDELVLRERMRAVGFEVICRAVFGVREPARVEALRVALSAVLDTSALLLADERLRADHGRFSPGGRFARRLAVADRLVHAEIAERRRAGDLDARDDVLSLLLRARDEDGQALSDAELRDELVTLLAAGHETTATALAFAFEFLLRDPAALARARAAAADGDDAHLEAVGRETLRLRPVLDATERTLTRPREVAGFELPAGVRVYPAIALIHRRPDLHDDPLAFRPERFAAGETPPYSWLPFGGGIRRCIGAPLAQAEIVEVLRVALSRVELLPRTARPDPVVLRGITIAPRDGVRVRVVRRLSRPRAAAPGGSSRSSSSAAPR</sequence>
<gene>
    <name evidence="5" type="ORF">C7Y72_18640</name>
</gene>
<feature type="binding site" description="axial binding residue" evidence="3">
    <location>
        <position position="377"/>
    </location>
    <ligand>
        <name>heme</name>
        <dbReference type="ChEBI" id="CHEBI:30413"/>
    </ligand>
    <ligandPart>
        <name>Fe</name>
        <dbReference type="ChEBI" id="CHEBI:18248"/>
    </ligandPart>
</feature>
<keyword evidence="4" id="KW-0503">Monooxygenase</keyword>
<dbReference type="RefSeq" id="WP_107570696.1">
    <property type="nucleotide sequence ID" value="NZ_PYYB01000003.1"/>
</dbReference>
<comment type="cofactor">
    <cofactor evidence="1 3">
        <name>heme</name>
        <dbReference type="ChEBI" id="CHEBI:30413"/>
    </cofactor>
</comment>
<keyword evidence="6" id="KW-1185">Reference proteome</keyword>
<dbReference type="InterPro" id="IPR002401">
    <property type="entry name" value="Cyt_P450_E_grp-I"/>
</dbReference>
<dbReference type="GO" id="GO:0005506">
    <property type="term" value="F:iron ion binding"/>
    <property type="evidence" value="ECO:0007669"/>
    <property type="project" value="InterPro"/>
</dbReference>
<keyword evidence="3 4" id="KW-0408">Iron</keyword>
<dbReference type="PROSITE" id="PS00086">
    <property type="entry name" value="CYTOCHROME_P450"/>
    <property type="match status" value="1"/>
</dbReference>
<dbReference type="PANTHER" id="PTHR24305:SF166">
    <property type="entry name" value="CYTOCHROME P450 12A4, MITOCHONDRIAL-RELATED"/>
    <property type="match status" value="1"/>
</dbReference>
<dbReference type="PRINTS" id="PR00463">
    <property type="entry name" value="EP450I"/>
</dbReference>
<dbReference type="Gene3D" id="1.10.630.10">
    <property type="entry name" value="Cytochrome P450"/>
    <property type="match status" value="1"/>
</dbReference>
<evidence type="ECO:0000256" key="4">
    <source>
        <dbReference type="RuleBase" id="RU000461"/>
    </source>
</evidence>
<keyword evidence="4" id="KW-0560">Oxidoreductase</keyword>
<dbReference type="InterPro" id="IPR036396">
    <property type="entry name" value="Cyt_P450_sf"/>
</dbReference>
<accession>A0A2T4UDT3</accession>
<dbReference type="PRINTS" id="PR00385">
    <property type="entry name" value="P450"/>
</dbReference>
<organism evidence="5 6">
    <name type="scientific">Paraconexibacter algicola</name>
    <dbReference type="NCBI Taxonomy" id="2133960"/>
    <lineage>
        <taxon>Bacteria</taxon>
        <taxon>Bacillati</taxon>
        <taxon>Actinomycetota</taxon>
        <taxon>Thermoleophilia</taxon>
        <taxon>Solirubrobacterales</taxon>
        <taxon>Paraconexibacteraceae</taxon>
        <taxon>Paraconexibacter</taxon>
    </lineage>
</organism>
<comment type="similarity">
    <text evidence="2 4">Belongs to the cytochrome P450 family.</text>
</comment>
<dbReference type="EMBL" id="PYYB01000003">
    <property type="protein sequence ID" value="PTL55653.1"/>
    <property type="molecule type" value="Genomic_DNA"/>
</dbReference>
<dbReference type="GO" id="GO:0020037">
    <property type="term" value="F:heme binding"/>
    <property type="evidence" value="ECO:0007669"/>
    <property type="project" value="InterPro"/>
</dbReference>
<dbReference type="PANTHER" id="PTHR24305">
    <property type="entry name" value="CYTOCHROME P450"/>
    <property type="match status" value="1"/>
</dbReference>
<evidence type="ECO:0000313" key="5">
    <source>
        <dbReference type="EMBL" id="PTL55653.1"/>
    </source>
</evidence>
<reference evidence="5 6" key="1">
    <citation type="submission" date="2018-03" db="EMBL/GenBank/DDBJ databases">
        <title>Aquarubrobacter algicola gen. nov., sp. nov., a novel actinobacterium isolated from shallow eutrophic lake during the end of cyanobacterial harmful algal blooms.</title>
        <authorList>
            <person name="Chun S.J."/>
        </authorList>
    </citation>
    <scope>NUCLEOTIDE SEQUENCE [LARGE SCALE GENOMIC DNA]</scope>
    <source>
        <strain evidence="5 6">Seoho-28</strain>
    </source>
</reference>
<proteinExistence type="inferred from homology"/>
<protein>
    <submittedName>
        <fullName evidence="5">Cytochrome P450</fullName>
    </submittedName>
</protein>
<dbReference type="InterPro" id="IPR050121">
    <property type="entry name" value="Cytochrome_P450_monoxygenase"/>
</dbReference>
<dbReference type="AlphaFoldDB" id="A0A2T4UDT3"/>
<dbReference type="OrthoDB" id="7376058at2"/>
<dbReference type="Pfam" id="PF00067">
    <property type="entry name" value="p450"/>
    <property type="match status" value="1"/>
</dbReference>
<dbReference type="GO" id="GO:0016705">
    <property type="term" value="F:oxidoreductase activity, acting on paired donors, with incorporation or reduction of molecular oxygen"/>
    <property type="evidence" value="ECO:0007669"/>
    <property type="project" value="InterPro"/>
</dbReference>
<evidence type="ECO:0000256" key="2">
    <source>
        <dbReference type="ARBA" id="ARBA00010617"/>
    </source>
</evidence>